<sequence>MSDAFNLYEATYMQDADFITPLDKKSVIILLQFLEDAETPLYQGCTKYKKLPAIVVLYRLKAVNGWSDKSFNGLLEILHDMLPIDNVLLKSVYSVRKFLNTFDLGCEKIHTCINDYCLFSKEIENEDKCPICGSSRWQEDERTKKIRKGVPAKVLRYFPIMRRFRRMFRSPKLAENLRWHFSNKSEDGHMRHPVDSLAWDYINDKWPDFASDPRNL</sequence>
<evidence type="ECO:0008006" key="3">
    <source>
        <dbReference type="Google" id="ProtNLM"/>
    </source>
</evidence>
<evidence type="ECO:0000313" key="1">
    <source>
        <dbReference type="EMBL" id="KAK3228711.1"/>
    </source>
</evidence>
<proteinExistence type="predicted"/>
<accession>A0AAE0EHN5</accession>
<reference evidence="1" key="1">
    <citation type="journal article" date="2023" name="Plant J.">
        <title>Genome sequences and population genomics provide insights into the demographic history, inbreeding, and mutation load of two 'living fossil' tree species of Dipteronia.</title>
        <authorList>
            <person name="Feng Y."/>
            <person name="Comes H.P."/>
            <person name="Chen J."/>
            <person name="Zhu S."/>
            <person name="Lu R."/>
            <person name="Zhang X."/>
            <person name="Li P."/>
            <person name="Qiu J."/>
            <person name="Olsen K.M."/>
            <person name="Qiu Y."/>
        </authorList>
    </citation>
    <scope>NUCLEOTIDE SEQUENCE</scope>
    <source>
        <strain evidence="1">NBL</strain>
    </source>
</reference>
<name>A0AAE0EHN5_9ROSI</name>
<dbReference type="PANTHER" id="PTHR10775">
    <property type="entry name" value="OS08G0208400 PROTEIN"/>
    <property type="match status" value="1"/>
</dbReference>
<dbReference type="Proteomes" id="UP001281410">
    <property type="component" value="Unassembled WGS sequence"/>
</dbReference>
<gene>
    <name evidence="1" type="ORF">Dsin_000592</name>
</gene>
<organism evidence="1 2">
    <name type="scientific">Dipteronia sinensis</name>
    <dbReference type="NCBI Taxonomy" id="43782"/>
    <lineage>
        <taxon>Eukaryota</taxon>
        <taxon>Viridiplantae</taxon>
        <taxon>Streptophyta</taxon>
        <taxon>Embryophyta</taxon>
        <taxon>Tracheophyta</taxon>
        <taxon>Spermatophyta</taxon>
        <taxon>Magnoliopsida</taxon>
        <taxon>eudicotyledons</taxon>
        <taxon>Gunneridae</taxon>
        <taxon>Pentapetalae</taxon>
        <taxon>rosids</taxon>
        <taxon>malvids</taxon>
        <taxon>Sapindales</taxon>
        <taxon>Sapindaceae</taxon>
        <taxon>Hippocastanoideae</taxon>
        <taxon>Acereae</taxon>
        <taxon>Dipteronia</taxon>
    </lineage>
</organism>
<evidence type="ECO:0000313" key="2">
    <source>
        <dbReference type="Proteomes" id="UP001281410"/>
    </source>
</evidence>
<dbReference type="EMBL" id="JANJYJ010000001">
    <property type="protein sequence ID" value="KAK3228711.1"/>
    <property type="molecule type" value="Genomic_DNA"/>
</dbReference>
<dbReference type="AlphaFoldDB" id="A0AAE0EHN5"/>
<protein>
    <recommendedName>
        <fullName evidence="3">Transposase</fullName>
    </recommendedName>
</protein>
<dbReference type="PANTHER" id="PTHR10775:SF180">
    <property type="entry name" value="TRANSPOSON, EN_SPM-LIKE, TRANSPOSASE-ASSOCIATED DOMAIN PROTEIN-RELATED"/>
    <property type="match status" value="1"/>
</dbReference>
<keyword evidence="2" id="KW-1185">Reference proteome</keyword>
<comment type="caution">
    <text evidence="1">The sequence shown here is derived from an EMBL/GenBank/DDBJ whole genome shotgun (WGS) entry which is preliminary data.</text>
</comment>